<name>R0EMZ6_CAUVI</name>
<dbReference type="OrthoDB" id="7549755at2"/>
<sequence precursor="true">MSKSRDGRRRLHAINLFIRPAGATPLLAANASQSGYALRGWRAGGLEFRAVSDIEPDDLAQFERAFRTATPM</sequence>
<dbReference type="EMBL" id="APMP01000003">
    <property type="protein sequence ID" value="ENZ83224.1"/>
    <property type="molecule type" value="Genomic_DNA"/>
</dbReference>
<dbReference type="Proteomes" id="UP000013063">
    <property type="component" value="Unassembled WGS sequence"/>
</dbReference>
<reference evidence="1 2" key="1">
    <citation type="journal article" date="2013" name="Genome Announc.">
        <title>Draft Genome Sequence for Caulobacter sp. Strain OR37, a Bacterium Tolerant to Heavy Metals.</title>
        <authorList>
            <person name="Utturkar S.M."/>
            <person name="Bollmann A."/>
            <person name="Brzoska R.M."/>
            <person name="Klingeman D.M."/>
            <person name="Epstein S.E."/>
            <person name="Palumbo A.V."/>
            <person name="Brown S.D."/>
        </authorList>
    </citation>
    <scope>NUCLEOTIDE SEQUENCE [LARGE SCALE GENOMIC DNA]</scope>
    <source>
        <strain evidence="1 2">OR37</strain>
    </source>
</reference>
<dbReference type="PATRIC" id="fig|1292034.3.peg.991"/>
<dbReference type="AlphaFoldDB" id="R0EMZ6"/>
<gene>
    <name evidence="1" type="ORF">OR37_00999</name>
</gene>
<protein>
    <submittedName>
        <fullName evidence="1">Uncharacterized protein</fullName>
    </submittedName>
</protein>
<dbReference type="RefSeq" id="WP_004616474.1">
    <property type="nucleotide sequence ID" value="NZ_APMP01000003.1"/>
</dbReference>
<proteinExistence type="predicted"/>
<accession>R0EMZ6</accession>
<organism evidence="1 2">
    <name type="scientific">Caulobacter vibrioides OR37</name>
    <dbReference type="NCBI Taxonomy" id="1292034"/>
    <lineage>
        <taxon>Bacteria</taxon>
        <taxon>Pseudomonadati</taxon>
        <taxon>Pseudomonadota</taxon>
        <taxon>Alphaproteobacteria</taxon>
        <taxon>Caulobacterales</taxon>
        <taxon>Caulobacteraceae</taxon>
        <taxon>Caulobacter</taxon>
    </lineage>
</organism>
<comment type="caution">
    <text evidence="1">The sequence shown here is derived from an EMBL/GenBank/DDBJ whole genome shotgun (WGS) entry which is preliminary data.</text>
</comment>
<keyword evidence="2" id="KW-1185">Reference proteome</keyword>
<evidence type="ECO:0000313" key="1">
    <source>
        <dbReference type="EMBL" id="ENZ83224.1"/>
    </source>
</evidence>
<evidence type="ECO:0000313" key="2">
    <source>
        <dbReference type="Proteomes" id="UP000013063"/>
    </source>
</evidence>
<dbReference type="STRING" id="1292034.OR37_00999"/>